<organism evidence="1 2">
    <name type="scientific">Streptomyces syringium</name>
    <dbReference type="NCBI Taxonomy" id="76729"/>
    <lineage>
        <taxon>Bacteria</taxon>
        <taxon>Bacillati</taxon>
        <taxon>Actinomycetota</taxon>
        <taxon>Actinomycetes</taxon>
        <taxon>Kitasatosporales</taxon>
        <taxon>Streptomycetaceae</taxon>
        <taxon>Streptomyces</taxon>
    </lineage>
</organism>
<comment type="caution">
    <text evidence="1">The sequence shown here is derived from an EMBL/GenBank/DDBJ whole genome shotgun (WGS) entry which is preliminary data.</text>
</comment>
<dbReference type="SUPFAM" id="SSF140453">
    <property type="entry name" value="EsxAB dimer-like"/>
    <property type="match status" value="1"/>
</dbReference>
<evidence type="ECO:0000313" key="1">
    <source>
        <dbReference type="EMBL" id="MBP2405502.1"/>
    </source>
</evidence>
<evidence type="ECO:0000313" key="2">
    <source>
        <dbReference type="Proteomes" id="UP001519291"/>
    </source>
</evidence>
<dbReference type="RefSeq" id="WP_130880209.1">
    <property type="nucleotide sequence ID" value="NZ_JAGIOH010000001.1"/>
</dbReference>
<name>A0ABS4Y9N1_9ACTN</name>
<reference evidence="1 2" key="1">
    <citation type="submission" date="2021-03" db="EMBL/GenBank/DDBJ databases">
        <title>Sequencing the genomes of 1000 actinobacteria strains.</title>
        <authorList>
            <person name="Klenk H.-P."/>
        </authorList>
    </citation>
    <scope>NUCLEOTIDE SEQUENCE [LARGE SCALE GENOMIC DNA]</scope>
    <source>
        <strain evidence="1 2">DSM 41480</strain>
    </source>
</reference>
<dbReference type="Pfam" id="PF06013">
    <property type="entry name" value="WXG100"/>
    <property type="match status" value="1"/>
</dbReference>
<dbReference type="GeneID" id="91571837"/>
<gene>
    <name evidence="1" type="ORF">JO379_004971</name>
</gene>
<dbReference type="Gene3D" id="1.10.287.1060">
    <property type="entry name" value="ESAT-6-like"/>
    <property type="match status" value="1"/>
</dbReference>
<keyword evidence="2" id="KW-1185">Reference proteome</keyword>
<proteinExistence type="predicted"/>
<protein>
    <submittedName>
        <fullName evidence="1">WXG100 family type VII secretion target</fullName>
    </submittedName>
</protein>
<sequence>MSGKLSTHDEKLKKAVGDLDEVKTMLGDTIRNLTTVVDGISSHWRSDAQVQYAELQRRVNEDVRKLNEYLDFTREALQASRDGFNQNEADRLNSFKIDGGAGSSGVLSRFNVTS</sequence>
<accession>A0ABS4Y9N1</accession>
<dbReference type="InterPro" id="IPR010310">
    <property type="entry name" value="T7SS_ESAT-6-like"/>
</dbReference>
<dbReference type="InterPro" id="IPR036689">
    <property type="entry name" value="ESAT-6-like_sf"/>
</dbReference>
<dbReference type="EMBL" id="JAGIOH010000001">
    <property type="protein sequence ID" value="MBP2405502.1"/>
    <property type="molecule type" value="Genomic_DNA"/>
</dbReference>
<dbReference type="Proteomes" id="UP001519291">
    <property type="component" value="Unassembled WGS sequence"/>
</dbReference>